<feature type="compositionally biased region" description="Basic and acidic residues" evidence="1">
    <location>
        <begin position="581"/>
        <end position="590"/>
    </location>
</feature>
<evidence type="ECO:0000256" key="1">
    <source>
        <dbReference type="SAM" id="MobiDB-lite"/>
    </source>
</evidence>
<sequence length="633" mass="70315">MTAPSYGVYQRRRLSDWSEVASWQATFLNVAASVNAADYYTTPGYEDPDLANYITDARHAQLQREAETAVPPVPSTLKRTALAEAMSRRRRKVHELVSVAIEAECRAMQTARASAANAFLLSALHPKLLGSVSNSTDPYELWHSIQLQAARPKVSGGPFRAFGALGRLRRGANESAAAFVDRFDEAMDMLLAQFEQLPAGVDTTDWDASLFRAADVARTCAFHQLRVVCLVWCLRRSVEIGVELADQSLSDYASLRPRIIALVDDLDGGKVLRRDGTAEVNAAESTERTARQEGNVDAREEFKKGTKSQTTPSHEQERTADTAPLDGASCNYCYSAHHVDSTCVLREVDTLNNELHSDYVPPPEVPKPCSYCGAAHASCPARTRDYRFMHSGRHPPLRRTCTYCGMRTHIDGECYILRSHMALNCVRQGYVVPKDQLRPRASRQHSSVCAYCGLTGHADADCYRLQRSVKRGTVRSEYPFPLPQRKVVKQVKDNDHSSSAAETTEEHTAAQSPKRNSPAKKRKVDDAKDSTDAEPVSSKKAKKAKKAKKKLANDIVPEKPHKAKKQTDTDECAKPKKKKIKTEQVLDDAKPTSAALSETKEATHKQKAKKKKHDASGPAHEYKETPRIKIEKY</sequence>
<dbReference type="OrthoDB" id="10633307at2759"/>
<accession>A0A1V9ZSD9</accession>
<dbReference type="Gene3D" id="4.10.60.10">
    <property type="entry name" value="Zinc finger, CCHC-type"/>
    <property type="match status" value="1"/>
</dbReference>
<feature type="compositionally biased region" description="Basic and acidic residues" evidence="1">
    <location>
        <begin position="620"/>
        <end position="633"/>
    </location>
</feature>
<feature type="compositionally biased region" description="Basic and acidic residues" evidence="1">
    <location>
        <begin position="285"/>
        <end position="304"/>
    </location>
</feature>
<name>A0A1V9ZSD9_ACHHY</name>
<dbReference type="Proteomes" id="UP000243579">
    <property type="component" value="Unassembled WGS sequence"/>
</dbReference>
<feature type="compositionally biased region" description="Basic residues" evidence="1">
    <location>
        <begin position="539"/>
        <end position="550"/>
    </location>
</feature>
<protein>
    <recommendedName>
        <fullName evidence="4">CCHC-type domain-containing protein</fullName>
    </recommendedName>
</protein>
<evidence type="ECO:0008006" key="4">
    <source>
        <dbReference type="Google" id="ProtNLM"/>
    </source>
</evidence>
<proteinExistence type="predicted"/>
<keyword evidence="3" id="KW-1185">Reference proteome</keyword>
<evidence type="ECO:0000313" key="2">
    <source>
        <dbReference type="EMBL" id="OQS00962.1"/>
    </source>
</evidence>
<feature type="compositionally biased region" description="Basic and acidic residues" evidence="1">
    <location>
        <begin position="556"/>
        <end position="574"/>
    </location>
</feature>
<dbReference type="AlphaFoldDB" id="A0A1V9ZSD9"/>
<organism evidence="2 3">
    <name type="scientific">Achlya hypogyna</name>
    <name type="common">Oomycete</name>
    <name type="synonym">Protoachlya hypogyna</name>
    <dbReference type="NCBI Taxonomy" id="1202772"/>
    <lineage>
        <taxon>Eukaryota</taxon>
        <taxon>Sar</taxon>
        <taxon>Stramenopiles</taxon>
        <taxon>Oomycota</taxon>
        <taxon>Saprolegniomycetes</taxon>
        <taxon>Saprolegniales</taxon>
        <taxon>Achlyaceae</taxon>
        <taxon>Achlya</taxon>
    </lineage>
</organism>
<evidence type="ECO:0000313" key="3">
    <source>
        <dbReference type="Proteomes" id="UP000243579"/>
    </source>
</evidence>
<comment type="caution">
    <text evidence="2">The sequence shown here is derived from an EMBL/GenBank/DDBJ whole genome shotgun (WGS) entry which is preliminary data.</text>
</comment>
<reference evidence="2 3" key="1">
    <citation type="journal article" date="2014" name="Genome Biol. Evol.">
        <title>The secreted proteins of Achlya hypogyna and Thraustotheca clavata identify the ancestral oomycete secretome and reveal gene acquisitions by horizontal gene transfer.</title>
        <authorList>
            <person name="Misner I."/>
            <person name="Blouin N."/>
            <person name="Leonard G."/>
            <person name="Richards T.A."/>
            <person name="Lane C.E."/>
        </authorList>
    </citation>
    <scope>NUCLEOTIDE SEQUENCE [LARGE SCALE GENOMIC DNA]</scope>
    <source>
        <strain evidence="2 3">ATCC 48635</strain>
    </source>
</reference>
<feature type="region of interest" description="Disordered" evidence="1">
    <location>
        <begin position="485"/>
        <end position="633"/>
    </location>
</feature>
<dbReference type="EMBL" id="JNBR01000019">
    <property type="protein sequence ID" value="OQS00962.1"/>
    <property type="molecule type" value="Genomic_DNA"/>
</dbReference>
<feature type="region of interest" description="Disordered" evidence="1">
    <location>
        <begin position="278"/>
        <end position="321"/>
    </location>
</feature>
<gene>
    <name evidence="2" type="ORF">ACHHYP_02066</name>
</gene>